<dbReference type="EMBL" id="LGRX02021177">
    <property type="protein sequence ID" value="KAK3256960.1"/>
    <property type="molecule type" value="Genomic_DNA"/>
</dbReference>
<name>A0AAE0FC81_9CHLO</name>
<sequence>MASGYPNMYLYYAAPPQTLPVFEQSVAPQSWPVLEQSVSPEAKPNLYQSVKASAGEHGLFLPDDLPTNTNTYISYFLMLTVAGWLLYKICSKPSKKVRAIIRRILFPMPFRLMEKYELMCLRHDIQKAEITLDETSGDQIDDMVLIGSFAEECSRNPRLVAEITALRRAGSPEMDALAKQIATYTAANAFAVDARQNARQESQRLAARKKVDEEAGLARE</sequence>
<comment type="caution">
    <text evidence="1">The sequence shown here is derived from an EMBL/GenBank/DDBJ whole genome shotgun (WGS) entry which is preliminary data.</text>
</comment>
<accession>A0AAE0FC81</accession>
<protein>
    <submittedName>
        <fullName evidence="1">Uncharacterized protein</fullName>
    </submittedName>
</protein>
<proteinExistence type="predicted"/>
<keyword evidence="2" id="KW-1185">Reference proteome</keyword>
<evidence type="ECO:0000313" key="2">
    <source>
        <dbReference type="Proteomes" id="UP001190700"/>
    </source>
</evidence>
<dbReference type="AlphaFoldDB" id="A0AAE0FC81"/>
<gene>
    <name evidence="1" type="ORF">CYMTET_33934</name>
</gene>
<evidence type="ECO:0000313" key="1">
    <source>
        <dbReference type="EMBL" id="KAK3256960.1"/>
    </source>
</evidence>
<dbReference type="Proteomes" id="UP001190700">
    <property type="component" value="Unassembled WGS sequence"/>
</dbReference>
<reference evidence="1 2" key="1">
    <citation type="journal article" date="2015" name="Genome Biol. Evol.">
        <title>Comparative Genomics of a Bacterivorous Green Alga Reveals Evolutionary Causalities and Consequences of Phago-Mixotrophic Mode of Nutrition.</title>
        <authorList>
            <person name="Burns J.A."/>
            <person name="Paasch A."/>
            <person name="Narechania A."/>
            <person name="Kim E."/>
        </authorList>
    </citation>
    <scope>NUCLEOTIDE SEQUENCE [LARGE SCALE GENOMIC DNA]</scope>
    <source>
        <strain evidence="1 2">PLY_AMNH</strain>
    </source>
</reference>
<organism evidence="1 2">
    <name type="scientific">Cymbomonas tetramitiformis</name>
    <dbReference type="NCBI Taxonomy" id="36881"/>
    <lineage>
        <taxon>Eukaryota</taxon>
        <taxon>Viridiplantae</taxon>
        <taxon>Chlorophyta</taxon>
        <taxon>Pyramimonadophyceae</taxon>
        <taxon>Pyramimonadales</taxon>
        <taxon>Pyramimonadaceae</taxon>
        <taxon>Cymbomonas</taxon>
    </lineage>
</organism>